<name>A0A5C2SMB0_9APHY</name>
<feature type="compositionally biased region" description="Basic residues" evidence="1">
    <location>
        <begin position="389"/>
        <end position="403"/>
    </location>
</feature>
<dbReference type="STRING" id="1328759.A0A5C2SMB0"/>
<accession>A0A5C2SMB0</accession>
<keyword evidence="3" id="KW-1185">Reference proteome</keyword>
<dbReference type="EMBL" id="ML122254">
    <property type="protein sequence ID" value="RPD64297.1"/>
    <property type="molecule type" value="Genomic_DNA"/>
</dbReference>
<proteinExistence type="predicted"/>
<evidence type="ECO:0000256" key="1">
    <source>
        <dbReference type="SAM" id="MobiDB-lite"/>
    </source>
</evidence>
<protein>
    <submittedName>
        <fullName evidence="2">Uncharacterized protein</fullName>
    </submittedName>
</protein>
<feature type="compositionally biased region" description="Basic and acidic residues" evidence="1">
    <location>
        <begin position="308"/>
        <end position="335"/>
    </location>
</feature>
<feature type="region of interest" description="Disordered" evidence="1">
    <location>
        <begin position="384"/>
        <end position="412"/>
    </location>
</feature>
<feature type="region of interest" description="Disordered" evidence="1">
    <location>
        <begin position="301"/>
        <end position="353"/>
    </location>
</feature>
<dbReference type="Proteomes" id="UP000313359">
    <property type="component" value="Unassembled WGS sequence"/>
</dbReference>
<dbReference type="AlphaFoldDB" id="A0A5C2SMB0"/>
<organism evidence="2 3">
    <name type="scientific">Lentinus tigrinus ALCF2SS1-6</name>
    <dbReference type="NCBI Taxonomy" id="1328759"/>
    <lineage>
        <taxon>Eukaryota</taxon>
        <taxon>Fungi</taxon>
        <taxon>Dikarya</taxon>
        <taxon>Basidiomycota</taxon>
        <taxon>Agaricomycotina</taxon>
        <taxon>Agaricomycetes</taxon>
        <taxon>Polyporales</taxon>
        <taxon>Polyporaceae</taxon>
        <taxon>Lentinus</taxon>
    </lineage>
</organism>
<sequence>MLLTQPKPAQRDKLWSSDGSRVCAGPTLDINQSNSSYEARNSKKCVQLGDLLPGPYGSYGLMEWVFKNCELHQQVDHLQHKLMEVKMANVQLQDELCMQQLMAQWYSSESSSVYADPGQWYNLDQNNIGQVDDVSSAYAVPQSQNIDVLYLANPNLADTDLVQPYDQTEEGVTGCLSCQLARVLAINQKHLEVADCPILLTGDRRAIGSLLLQSSDTLQDQILPGALRMVSMSTPIQIDHMSINEEVECCNIKPHGGDECTVGPREVESLPCLGELYVREQQKILQRTGKYRNKYAYKKMGARKRRVKESESVKERRGTVRREGDGQQKEREKKSMYQSVQREMESVYRREKEVMENERGSTYKRKIESAKLESTAMNVMQYEEAQQRQRQRQRDIRRHRKRQKETERHREREIESVRANLSKRITGVITKSSNIIVLYFEEQDLESGVESEFKVRASTGS</sequence>
<evidence type="ECO:0000313" key="3">
    <source>
        <dbReference type="Proteomes" id="UP000313359"/>
    </source>
</evidence>
<reference evidence="2" key="1">
    <citation type="journal article" date="2018" name="Genome Biol. Evol.">
        <title>Genomics and development of Lentinus tigrinus, a white-rot wood-decaying mushroom with dimorphic fruiting bodies.</title>
        <authorList>
            <person name="Wu B."/>
            <person name="Xu Z."/>
            <person name="Knudson A."/>
            <person name="Carlson A."/>
            <person name="Chen N."/>
            <person name="Kovaka S."/>
            <person name="LaButti K."/>
            <person name="Lipzen A."/>
            <person name="Pennachio C."/>
            <person name="Riley R."/>
            <person name="Schakwitz W."/>
            <person name="Umezawa K."/>
            <person name="Ohm R.A."/>
            <person name="Grigoriev I.V."/>
            <person name="Nagy L.G."/>
            <person name="Gibbons J."/>
            <person name="Hibbett D."/>
        </authorList>
    </citation>
    <scope>NUCLEOTIDE SEQUENCE [LARGE SCALE GENOMIC DNA]</scope>
    <source>
        <strain evidence="2">ALCF2SS1-6</strain>
    </source>
</reference>
<evidence type="ECO:0000313" key="2">
    <source>
        <dbReference type="EMBL" id="RPD64297.1"/>
    </source>
</evidence>
<gene>
    <name evidence="2" type="ORF">L227DRAFT_560996</name>
</gene>
<feature type="compositionally biased region" description="Basic and acidic residues" evidence="1">
    <location>
        <begin position="342"/>
        <end position="353"/>
    </location>
</feature>